<feature type="domain" description="DUF6894" evidence="1">
    <location>
        <begin position="3"/>
        <end position="63"/>
    </location>
</feature>
<keyword evidence="3" id="KW-1185">Reference proteome</keyword>
<dbReference type="InterPro" id="IPR054189">
    <property type="entry name" value="DUF6894"/>
</dbReference>
<dbReference type="Pfam" id="PF21834">
    <property type="entry name" value="DUF6894"/>
    <property type="match status" value="1"/>
</dbReference>
<dbReference type="Proteomes" id="UP001156905">
    <property type="component" value="Unassembled WGS sequence"/>
</dbReference>
<evidence type="ECO:0000259" key="1">
    <source>
        <dbReference type="Pfam" id="PF21834"/>
    </source>
</evidence>
<reference evidence="3" key="1">
    <citation type="journal article" date="2019" name="Int. J. Syst. Evol. Microbiol.">
        <title>The Global Catalogue of Microorganisms (GCM) 10K type strain sequencing project: providing services to taxonomists for standard genome sequencing and annotation.</title>
        <authorList>
            <consortium name="The Broad Institute Genomics Platform"/>
            <consortium name="The Broad Institute Genome Sequencing Center for Infectious Disease"/>
            <person name="Wu L."/>
            <person name="Ma J."/>
        </authorList>
    </citation>
    <scope>NUCLEOTIDE SEQUENCE [LARGE SCALE GENOMIC DNA]</scope>
    <source>
        <strain evidence="3">NBRC 102520</strain>
    </source>
</reference>
<evidence type="ECO:0000313" key="3">
    <source>
        <dbReference type="Proteomes" id="UP001156905"/>
    </source>
</evidence>
<evidence type="ECO:0000313" key="2">
    <source>
        <dbReference type="EMBL" id="GLR91369.1"/>
    </source>
</evidence>
<gene>
    <name evidence="2" type="ORF">GCM10007857_80860</name>
</gene>
<dbReference type="RefSeq" id="WP_284274671.1">
    <property type="nucleotide sequence ID" value="NZ_BSOW01000046.1"/>
</dbReference>
<dbReference type="EMBL" id="BSOW01000046">
    <property type="protein sequence ID" value="GLR91369.1"/>
    <property type="molecule type" value="Genomic_DNA"/>
</dbReference>
<accession>A0ABQ6BD76</accession>
<organism evidence="2 3">
    <name type="scientific">Bradyrhizobium iriomotense</name>
    <dbReference type="NCBI Taxonomy" id="441950"/>
    <lineage>
        <taxon>Bacteria</taxon>
        <taxon>Pseudomonadati</taxon>
        <taxon>Pseudomonadota</taxon>
        <taxon>Alphaproteobacteria</taxon>
        <taxon>Hyphomicrobiales</taxon>
        <taxon>Nitrobacteraceae</taxon>
        <taxon>Bradyrhizobium</taxon>
    </lineage>
</organism>
<proteinExistence type="predicted"/>
<comment type="caution">
    <text evidence="2">The sequence shown here is derived from an EMBL/GenBank/DDBJ whole genome shotgun (WGS) entry which is preliminary data.</text>
</comment>
<sequence length="94" mass="10138">MTRFFFHVHNGISVFDDVGLELPDIEAAEAAAIELSGQILDDGPDGPLWRDNKWRVEVTDGPGIRGQTFLIVQFSITRTAINPAAAAGRSFGPG</sequence>
<protein>
    <recommendedName>
        <fullName evidence="1">DUF6894 domain-containing protein</fullName>
    </recommendedName>
</protein>
<name>A0ABQ6BD76_9BRAD</name>